<evidence type="ECO:0000259" key="1">
    <source>
        <dbReference type="Pfam" id="PF17888"/>
    </source>
</evidence>
<dbReference type="Pfam" id="PF17888">
    <property type="entry name" value="Carm_PH"/>
    <property type="match status" value="1"/>
</dbReference>
<name>A0AAE1EIG5_PETCI</name>
<evidence type="ECO:0000313" key="2">
    <source>
        <dbReference type="EMBL" id="KAK3851985.1"/>
    </source>
</evidence>
<dbReference type="Gene3D" id="2.30.29.30">
    <property type="entry name" value="Pleckstrin-homology domain (PH domain)/Phosphotyrosine-binding domain (PTB)"/>
    <property type="match status" value="1"/>
</dbReference>
<dbReference type="EMBL" id="JAWQEG010007640">
    <property type="protein sequence ID" value="KAK3851985.1"/>
    <property type="molecule type" value="Genomic_DNA"/>
</dbReference>
<sequence length="113" mass="13012">MTGRNIITRELSDSIRQCLGRKVKLTLKVLVKVETRGDKTDNRVLAFASCRLFVLTAKVPTRVDQHFHYLDIQGIESRRMKVKGGKTELRVVVRRGEERKNESKCEEKNGWVG</sequence>
<gene>
    <name evidence="2" type="ORF">Pcinc_041408</name>
</gene>
<dbReference type="InterPro" id="IPR011993">
    <property type="entry name" value="PH-like_dom_sf"/>
</dbReference>
<protein>
    <recommendedName>
        <fullName evidence="1">CARMIL pleckstrin homology domain-containing protein</fullName>
    </recommendedName>
</protein>
<evidence type="ECO:0000313" key="3">
    <source>
        <dbReference type="Proteomes" id="UP001286313"/>
    </source>
</evidence>
<organism evidence="2 3">
    <name type="scientific">Petrolisthes cinctipes</name>
    <name type="common">Flat porcelain crab</name>
    <dbReference type="NCBI Taxonomy" id="88211"/>
    <lineage>
        <taxon>Eukaryota</taxon>
        <taxon>Metazoa</taxon>
        <taxon>Ecdysozoa</taxon>
        <taxon>Arthropoda</taxon>
        <taxon>Crustacea</taxon>
        <taxon>Multicrustacea</taxon>
        <taxon>Malacostraca</taxon>
        <taxon>Eumalacostraca</taxon>
        <taxon>Eucarida</taxon>
        <taxon>Decapoda</taxon>
        <taxon>Pleocyemata</taxon>
        <taxon>Anomura</taxon>
        <taxon>Galatheoidea</taxon>
        <taxon>Porcellanidae</taxon>
        <taxon>Petrolisthes</taxon>
    </lineage>
</organism>
<dbReference type="InterPro" id="IPR041245">
    <property type="entry name" value="CARMIL_PH"/>
</dbReference>
<feature type="domain" description="CARMIL pleckstrin homology" evidence="1">
    <location>
        <begin position="26"/>
        <end position="81"/>
    </location>
</feature>
<comment type="caution">
    <text evidence="2">The sequence shown here is derived from an EMBL/GenBank/DDBJ whole genome shotgun (WGS) entry which is preliminary data.</text>
</comment>
<keyword evidence="3" id="KW-1185">Reference proteome</keyword>
<reference evidence="2" key="1">
    <citation type="submission" date="2023-10" db="EMBL/GenBank/DDBJ databases">
        <title>Genome assemblies of two species of porcelain crab, Petrolisthes cinctipes and Petrolisthes manimaculis (Anomura: Porcellanidae).</title>
        <authorList>
            <person name="Angst P."/>
        </authorList>
    </citation>
    <scope>NUCLEOTIDE SEQUENCE</scope>
    <source>
        <strain evidence="2">PB745_01</strain>
        <tissue evidence="2">Gill</tissue>
    </source>
</reference>
<proteinExistence type="predicted"/>
<accession>A0AAE1EIG5</accession>
<dbReference type="AlphaFoldDB" id="A0AAE1EIG5"/>
<dbReference type="Proteomes" id="UP001286313">
    <property type="component" value="Unassembled WGS sequence"/>
</dbReference>